<comment type="caution">
    <text evidence="7">The sequence shown here is derived from an EMBL/GenBank/DDBJ whole genome shotgun (WGS) entry which is preliminary data.</text>
</comment>
<dbReference type="InterPro" id="IPR013325">
    <property type="entry name" value="RNA_pol_sigma_r2"/>
</dbReference>
<evidence type="ECO:0000313" key="7">
    <source>
        <dbReference type="EMBL" id="PPC78137.1"/>
    </source>
</evidence>
<dbReference type="PANTHER" id="PTHR43133:SF8">
    <property type="entry name" value="RNA POLYMERASE SIGMA FACTOR HI_1459-RELATED"/>
    <property type="match status" value="1"/>
</dbReference>
<comment type="similarity">
    <text evidence="1">Belongs to the sigma-70 factor family. ECF subfamily.</text>
</comment>
<keyword evidence="5" id="KW-0804">Transcription</keyword>
<evidence type="ECO:0000256" key="2">
    <source>
        <dbReference type="ARBA" id="ARBA00023015"/>
    </source>
</evidence>
<accession>A0A2S5KTF8</accession>
<gene>
    <name evidence="7" type="ORF">C4K68_06970</name>
</gene>
<dbReference type="Proteomes" id="UP000238196">
    <property type="component" value="Unassembled WGS sequence"/>
</dbReference>
<dbReference type="SUPFAM" id="SSF88946">
    <property type="entry name" value="Sigma2 domain of RNA polymerase sigma factors"/>
    <property type="match status" value="1"/>
</dbReference>
<dbReference type="InterPro" id="IPR039425">
    <property type="entry name" value="RNA_pol_sigma-70-like"/>
</dbReference>
<dbReference type="OrthoDB" id="9029451at2"/>
<dbReference type="Pfam" id="PF08281">
    <property type="entry name" value="Sigma70_r4_2"/>
    <property type="match status" value="1"/>
</dbReference>
<feature type="domain" description="RNA polymerase sigma factor 70 region 4 type 2" evidence="6">
    <location>
        <begin position="133"/>
        <end position="183"/>
    </location>
</feature>
<dbReference type="InterPro" id="IPR013249">
    <property type="entry name" value="RNA_pol_sigma70_r4_t2"/>
</dbReference>
<evidence type="ECO:0000259" key="6">
    <source>
        <dbReference type="Pfam" id="PF08281"/>
    </source>
</evidence>
<dbReference type="GO" id="GO:0006352">
    <property type="term" value="P:DNA-templated transcription initiation"/>
    <property type="evidence" value="ECO:0007669"/>
    <property type="project" value="InterPro"/>
</dbReference>
<dbReference type="Gene3D" id="1.10.10.10">
    <property type="entry name" value="Winged helix-like DNA-binding domain superfamily/Winged helix DNA-binding domain"/>
    <property type="match status" value="1"/>
</dbReference>
<dbReference type="EMBL" id="PRLP01000020">
    <property type="protein sequence ID" value="PPC78137.1"/>
    <property type="molecule type" value="Genomic_DNA"/>
</dbReference>
<evidence type="ECO:0000256" key="5">
    <source>
        <dbReference type="ARBA" id="ARBA00023163"/>
    </source>
</evidence>
<dbReference type="InterPro" id="IPR014284">
    <property type="entry name" value="RNA_pol_sigma-70_dom"/>
</dbReference>
<dbReference type="InterPro" id="IPR013324">
    <property type="entry name" value="RNA_pol_sigma_r3/r4-like"/>
</dbReference>
<dbReference type="Gene3D" id="1.10.1740.10">
    <property type="match status" value="1"/>
</dbReference>
<name>A0A2S5KTF8_9PROT</name>
<dbReference type="AlphaFoldDB" id="A0A2S5KTF8"/>
<keyword evidence="4" id="KW-0238">DNA-binding</keyword>
<reference evidence="7 8" key="1">
    <citation type="submission" date="2018-02" db="EMBL/GenBank/DDBJ databases">
        <title>novel marine gammaproteobacteria from coastal saline agro ecosystem.</title>
        <authorList>
            <person name="Krishnan R."/>
            <person name="Ramesh Kumar N."/>
        </authorList>
    </citation>
    <scope>NUCLEOTIDE SEQUENCE [LARGE SCALE GENOMIC DNA]</scope>
    <source>
        <strain evidence="7 8">228</strain>
    </source>
</reference>
<dbReference type="NCBIfam" id="TIGR02937">
    <property type="entry name" value="sigma70-ECF"/>
    <property type="match status" value="1"/>
</dbReference>
<proteinExistence type="inferred from homology"/>
<evidence type="ECO:0000256" key="1">
    <source>
        <dbReference type="ARBA" id="ARBA00010641"/>
    </source>
</evidence>
<organism evidence="7 8">
    <name type="scientific">Proteobacteria bacterium 228</name>
    <dbReference type="NCBI Taxonomy" id="2083153"/>
    <lineage>
        <taxon>Bacteria</taxon>
        <taxon>Pseudomonadati</taxon>
        <taxon>Pseudomonadota</taxon>
    </lineage>
</organism>
<keyword evidence="3" id="KW-0731">Sigma factor</keyword>
<keyword evidence="2" id="KW-0805">Transcription regulation</keyword>
<dbReference type="PANTHER" id="PTHR43133">
    <property type="entry name" value="RNA POLYMERASE ECF-TYPE SIGMA FACTO"/>
    <property type="match status" value="1"/>
</dbReference>
<dbReference type="SUPFAM" id="SSF88659">
    <property type="entry name" value="Sigma3 and sigma4 domains of RNA polymerase sigma factors"/>
    <property type="match status" value="1"/>
</dbReference>
<evidence type="ECO:0000313" key="8">
    <source>
        <dbReference type="Proteomes" id="UP000238196"/>
    </source>
</evidence>
<dbReference type="GO" id="GO:0016987">
    <property type="term" value="F:sigma factor activity"/>
    <property type="evidence" value="ECO:0007669"/>
    <property type="project" value="UniProtKB-KW"/>
</dbReference>
<evidence type="ECO:0000256" key="3">
    <source>
        <dbReference type="ARBA" id="ARBA00023082"/>
    </source>
</evidence>
<evidence type="ECO:0000256" key="4">
    <source>
        <dbReference type="ARBA" id="ARBA00023125"/>
    </source>
</evidence>
<protein>
    <submittedName>
        <fullName evidence="7">RNA polymerase subunit sigma-70</fullName>
    </submittedName>
</protein>
<dbReference type="GO" id="GO:0003677">
    <property type="term" value="F:DNA binding"/>
    <property type="evidence" value="ECO:0007669"/>
    <property type="project" value="UniProtKB-KW"/>
</dbReference>
<dbReference type="InterPro" id="IPR036388">
    <property type="entry name" value="WH-like_DNA-bd_sf"/>
</dbReference>
<sequence>MKIVISPSQPSQHNSEQISRALELAWKASETDLERRARYLTRGDHHRAADLLSTTALKTLLYLRNVPGRIRDIRGFLFFVLNHVFLDSVRKHKRDAQLFDYAIDVEADFIETQHPYSKTTNETLELHEQLTVLSQALHTLSAEQRHLFAMRFEDDLPYPDIAHRLNVSEALVRKRVQLLRQTLRRLTL</sequence>